<accession>A0A955L769</accession>
<organism evidence="2 3">
    <name type="scientific">Candidatus Dojkabacteria bacterium</name>
    <dbReference type="NCBI Taxonomy" id="2099670"/>
    <lineage>
        <taxon>Bacteria</taxon>
        <taxon>Candidatus Dojkabacteria</taxon>
    </lineage>
</organism>
<dbReference type="InterPro" id="IPR010982">
    <property type="entry name" value="Lambda_DNA-bd_dom_sf"/>
</dbReference>
<dbReference type="Pfam" id="PF01381">
    <property type="entry name" value="HTH_3"/>
    <property type="match status" value="1"/>
</dbReference>
<dbReference type="GO" id="GO:0003677">
    <property type="term" value="F:DNA binding"/>
    <property type="evidence" value="ECO:0007669"/>
    <property type="project" value="InterPro"/>
</dbReference>
<dbReference type="AlphaFoldDB" id="A0A955L769"/>
<comment type="caution">
    <text evidence="2">The sequence shown here is derived from an EMBL/GenBank/DDBJ whole genome shotgun (WGS) entry which is preliminary data.</text>
</comment>
<evidence type="ECO:0000259" key="1">
    <source>
        <dbReference type="PROSITE" id="PS50943"/>
    </source>
</evidence>
<gene>
    <name evidence="2" type="ORF">KC717_01065</name>
</gene>
<dbReference type="CDD" id="cd00093">
    <property type="entry name" value="HTH_XRE"/>
    <property type="match status" value="1"/>
</dbReference>
<dbReference type="Gene3D" id="1.10.260.40">
    <property type="entry name" value="lambda repressor-like DNA-binding domains"/>
    <property type="match status" value="1"/>
</dbReference>
<evidence type="ECO:0000313" key="3">
    <source>
        <dbReference type="Proteomes" id="UP000754563"/>
    </source>
</evidence>
<dbReference type="InterPro" id="IPR001387">
    <property type="entry name" value="Cro/C1-type_HTH"/>
</dbReference>
<dbReference type="SUPFAM" id="SSF47413">
    <property type="entry name" value="lambda repressor-like DNA-binding domains"/>
    <property type="match status" value="1"/>
</dbReference>
<reference evidence="2" key="1">
    <citation type="submission" date="2020-04" db="EMBL/GenBank/DDBJ databases">
        <authorList>
            <person name="Zhang T."/>
        </authorList>
    </citation>
    <scope>NUCLEOTIDE SEQUENCE</scope>
    <source>
        <strain evidence="2">HKST-UBA11</strain>
    </source>
</reference>
<proteinExistence type="predicted"/>
<reference evidence="2" key="2">
    <citation type="journal article" date="2021" name="Microbiome">
        <title>Successional dynamics and alternative stable states in a saline activated sludge microbial community over 9 years.</title>
        <authorList>
            <person name="Wang Y."/>
            <person name="Ye J."/>
            <person name="Ju F."/>
            <person name="Liu L."/>
            <person name="Boyd J.A."/>
            <person name="Deng Y."/>
            <person name="Parks D.H."/>
            <person name="Jiang X."/>
            <person name="Yin X."/>
            <person name="Woodcroft B.J."/>
            <person name="Tyson G.W."/>
            <person name="Hugenholtz P."/>
            <person name="Polz M.F."/>
            <person name="Zhang T."/>
        </authorList>
    </citation>
    <scope>NUCLEOTIDE SEQUENCE</scope>
    <source>
        <strain evidence="2">HKST-UBA11</strain>
    </source>
</reference>
<name>A0A955L769_9BACT</name>
<dbReference type="Proteomes" id="UP000754563">
    <property type="component" value="Unassembled WGS sequence"/>
</dbReference>
<sequence length="92" mass="10646">MNKKLSWNTVKNENYTKKEQEDLTRKAKLKIAMRKLKSERERAGLTQLDIANMTNIPRSSISKIESGHRNTSLYKVIQIAEAMGKEVEIQIK</sequence>
<dbReference type="PROSITE" id="PS50943">
    <property type="entry name" value="HTH_CROC1"/>
    <property type="match status" value="1"/>
</dbReference>
<feature type="domain" description="HTH cro/C1-type" evidence="1">
    <location>
        <begin position="36"/>
        <end position="90"/>
    </location>
</feature>
<protein>
    <submittedName>
        <fullName evidence="2">Helix-turn-helix domain-containing protein</fullName>
    </submittedName>
</protein>
<dbReference type="EMBL" id="JAGQLH010000008">
    <property type="protein sequence ID" value="MCA9385219.1"/>
    <property type="molecule type" value="Genomic_DNA"/>
</dbReference>
<dbReference type="SMART" id="SM00530">
    <property type="entry name" value="HTH_XRE"/>
    <property type="match status" value="1"/>
</dbReference>
<evidence type="ECO:0000313" key="2">
    <source>
        <dbReference type="EMBL" id="MCA9385219.1"/>
    </source>
</evidence>